<accession>A0A068RE65</accession>
<dbReference type="EMBL" id="CBTN010000001">
    <property type="protein sequence ID" value="CDH48423.1"/>
    <property type="molecule type" value="Genomic_DNA"/>
</dbReference>
<evidence type="ECO:0000313" key="1">
    <source>
        <dbReference type="EMBL" id="CDH48423.1"/>
    </source>
</evidence>
<sequence>MSSSNKQDTAMSKIILQQAMPKTVQGHVVLVLVGTDISRHDFKTATPFFAAGRPGAVTKTLLCQEAAWANGDKDFTLDCFQSTTFPFINVFPWLDTVNTKKSALRQLYEYFSITKPLVVTGLGKCAATALFSNLLHHQGCGHRSEGFSYISTVALPHICYFVNDEWVETSDTDGPPEENSFIVIGNLDPGYERYGERSVNLIELMDLTWTATLLISEIVLGVLLHDPSLSRRHIIQESWPLIDPVSPTANERLLDVYSRAARLKDKY</sequence>
<reference evidence="1" key="1">
    <citation type="submission" date="2013-08" db="EMBL/GenBank/DDBJ databases">
        <title>Gene expansion shapes genome architecture in the human pathogen Lichtheimia corymbifera: an evolutionary genomics analysis in the ancient terrestrial Mucorales (Mucoromycotina).</title>
        <authorList>
            <person name="Schwartze V.U."/>
            <person name="Winter S."/>
            <person name="Shelest E."/>
            <person name="Marcet-Houben M."/>
            <person name="Horn F."/>
            <person name="Wehner S."/>
            <person name="Hoffmann K."/>
            <person name="Riege K."/>
            <person name="Sammeth M."/>
            <person name="Nowrousian M."/>
            <person name="Valiante V."/>
            <person name="Linde J."/>
            <person name="Jacobsen I.D."/>
            <person name="Marz M."/>
            <person name="Brakhage A.A."/>
            <person name="Gabaldon T."/>
            <person name="Bocker S."/>
            <person name="Voigt K."/>
        </authorList>
    </citation>
    <scope>NUCLEOTIDE SEQUENCE [LARGE SCALE GENOMIC DNA]</scope>
    <source>
        <strain evidence="1">FSU 9682</strain>
    </source>
</reference>
<proteinExistence type="predicted"/>
<protein>
    <submittedName>
        <fullName evidence="1">Uncharacterized protein</fullName>
    </submittedName>
</protein>
<comment type="caution">
    <text evidence="1">The sequence shown here is derived from an EMBL/GenBank/DDBJ whole genome shotgun (WGS) entry which is preliminary data.</text>
</comment>
<keyword evidence="2" id="KW-1185">Reference proteome</keyword>
<dbReference type="STRING" id="1263082.A0A068RE65"/>
<dbReference type="AlphaFoldDB" id="A0A068RE65"/>
<organism evidence="1 2">
    <name type="scientific">Lichtheimia corymbifera JMRC:FSU:9682</name>
    <dbReference type="NCBI Taxonomy" id="1263082"/>
    <lineage>
        <taxon>Eukaryota</taxon>
        <taxon>Fungi</taxon>
        <taxon>Fungi incertae sedis</taxon>
        <taxon>Mucoromycota</taxon>
        <taxon>Mucoromycotina</taxon>
        <taxon>Mucoromycetes</taxon>
        <taxon>Mucorales</taxon>
        <taxon>Lichtheimiaceae</taxon>
        <taxon>Lichtheimia</taxon>
    </lineage>
</organism>
<gene>
    <name evidence="1" type="ORF">LCOR_00205.1</name>
</gene>
<dbReference type="VEuPathDB" id="FungiDB:LCOR_00205.1"/>
<dbReference type="OrthoDB" id="2126195at2759"/>
<evidence type="ECO:0000313" key="2">
    <source>
        <dbReference type="Proteomes" id="UP000027586"/>
    </source>
</evidence>
<dbReference type="Proteomes" id="UP000027586">
    <property type="component" value="Unassembled WGS sequence"/>
</dbReference>
<name>A0A068RE65_9FUNG</name>